<comment type="similarity">
    <text evidence="13">Belongs to the SAT4 family.</text>
</comment>
<dbReference type="PANTHER" id="PTHR33048:SF47">
    <property type="entry name" value="INTEGRAL MEMBRANE PROTEIN-RELATED"/>
    <property type="match status" value="1"/>
</dbReference>
<dbReference type="InterPro" id="IPR049326">
    <property type="entry name" value="Rhodopsin_dom_fungi"/>
</dbReference>
<dbReference type="EMBL" id="JAZHXI010000005">
    <property type="protein sequence ID" value="KAL2071916.1"/>
    <property type="molecule type" value="Genomic_DNA"/>
</dbReference>
<feature type="chain" id="PRO_5047011874" description="Extracellular membrane protein CFEM domain-containing protein" evidence="15">
    <location>
        <begin position="19"/>
        <end position="481"/>
    </location>
</feature>
<evidence type="ECO:0000256" key="15">
    <source>
        <dbReference type="SAM" id="SignalP"/>
    </source>
</evidence>
<dbReference type="PANTHER" id="PTHR33048">
    <property type="entry name" value="PTH11-LIKE INTEGRAL MEMBRANE PROTEIN (AFU_ORTHOLOGUE AFUA_5G11245)"/>
    <property type="match status" value="1"/>
</dbReference>
<feature type="transmembrane region" description="Helical" evidence="14">
    <location>
        <begin position="133"/>
        <end position="152"/>
    </location>
</feature>
<proteinExistence type="inferred from homology"/>
<keyword evidence="5" id="KW-0964">Secreted</keyword>
<accession>A0ABR4CRA2</accession>
<keyword evidence="8 15" id="KW-0732">Signal</keyword>
<organism evidence="18 19">
    <name type="scientific">Oculimacula yallundae</name>
    <dbReference type="NCBI Taxonomy" id="86028"/>
    <lineage>
        <taxon>Eukaryota</taxon>
        <taxon>Fungi</taxon>
        <taxon>Dikarya</taxon>
        <taxon>Ascomycota</taxon>
        <taxon>Pezizomycotina</taxon>
        <taxon>Leotiomycetes</taxon>
        <taxon>Helotiales</taxon>
        <taxon>Ploettnerulaceae</taxon>
        <taxon>Oculimacula</taxon>
    </lineage>
</organism>
<feature type="transmembrane region" description="Helical" evidence="14">
    <location>
        <begin position="291"/>
        <end position="313"/>
    </location>
</feature>
<feature type="transmembrane region" description="Helical" evidence="14">
    <location>
        <begin position="254"/>
        <end position="275"/>
    </location>
</feature>
<evidence type="ECO:0000256" key="5">
    <source>
        <dbReference type="ARBA" id="ARBA00022525"/>
    </source>
</evidence>
<protein>
    <recommendedName>
        <fullName evidence="20">Extracellular membrane protein CFEM domain-containing protein</fullName>
    </recommendedName>
</protein>
<comment type="similarity">
    <text evidence="4">Belongs to the RBT5 family.</text>
</comment>
<evidence type="ECO:0000313" key="19">
    <source>
        <dbReference type="Proteomes" id="UP001595075"/>
    </source>
</evidence>
<dbReference type="Pfam" id="PF05730">
    <property type="entry name" value="CFEM"/>
    <property type="match status" value="1"/>
</dbReference>
<evidence type="ECO:0000259" key="17">
    <source>
        <dbReference type="Pfam" id="PF20684"/>
    </source>
</evidence>
<feature type="transmembrane region" description="Helical" evidence="14">
    <location>
        <begin position="172"/>
        <end position="200"/>
    </location>
</feature>
<keyword evidence="6" id="KW-0336">GPI-anchor</keyword>
<keyword evidence="6" id="KW-0325">Glycoprotein</keyword>
<evidence type="ECO:0000256" key="8">
    <source>
        <dbReference type="ARBA" id="ARBA00022729"/>
    </source>
</evidence>
<evidence type="ECO:0000256" key="2">
    <source>
        <dbReference type="ARBA" id="ARBA00004589"/>
    </source>
</evidence>
<evidence type="ECO:0000256" key="9">
    <source>
        <dbReference type="ARBA" id="ARBA00022989"/>
    </source>
</evidence>
<evidence type="ECO:0000256" key="10">
    <source>
        <dbReference type="ARBA" id="ARBA00023136"/>
    </source>
</evidence>
<dbReference type="Pfam" id="PF20684">
    <property type="entry name" value="Fung_rhodopsin"/>
    <property type="match status" value="1"/>
</dbReference>
<keyword evidence="10 14" id="KW-0472">Membrane</keyword>
<evidence type="ECO:0000256" key="13">
    <source>
        <dbReference type="ARBA" id="ARBA00038359"/>
    </source>
</evidence>
<reference evidence="18 19" key="1">
    <citation type="journal article" date="2024" name="Commun. Biol.">
        <title>Comparative genomic analysis of thermophilic fungi reveals convergent evolutionary adaptations and gene losses.</title>
        <authorList>
            <person name="Steindorff A.S."/>
            <person name="Aguilar-Pontes M.V."/>
            <person name="Robinson A.J."/>
            <person name="Andreopoulos B."/>
            <person name="LaButti K."/>
            <person name="Kuo A."/>
            <person name="Mondo S."/>
            <person name="Riley R."/>
            <person name="Otillar R."/>
            <person name="Haridas S."/>
            <person name="Lipzen A."/>
            <person name="Grimwood J."/>
            <person name="Schmutz J."/>
            <person name="Clum A."/>
            <person name="Reid I.D."/>
            <person name="Moisan M.C."/>
            <person name="Butler G."/>
            <person name="Nguyen T.T.M."/>
            <person name="Dewar K."/>
            <person name="Conant G."/>
            <person name="Drula E."/>
            <person name="Henrissat B."/>
            <person name="Hansel C."/>
            <person name="Singer S."/>
            <person name="Hutchinson M.I."/>
            <person name="de Vries R.P."/>
            <person name="Natvig D.O."/>
            <person name="Powell A.J."/>
            <person name="Tsang A."/>
            <person name="Grigoriev I.V."/>
        </authorList>
    </citation>
    <scope>NUCLEOTIDE SEQUENCE [LARGE SCALE GENOMIC DNA]</scope>
    <source>
        <strain evidence="18 19">CBS 494.80</strain>
    </source>
</reference>
<feature type="transmembrane region" description="Helical" evidence="14">
    <location>
        <begin position="97"/>
        <end position="121"/>
    </location>
</feature>
<name>A0ABR4CRA2_9HELO</name>
<evidence type="ECO:0000256" key="12">
    <source>
        <dbReference type="ARBA" id="ARBA00023288"/>
    </source>
</evidence>
<sequence>MQPSILLGFLTLPLNVLALVNKTEIEALIPPCSAGCFNSAVSVNPGLIDLPDISCHNITLQKPLSACIQRACSFEEQKIYSTVTKDICEGQSIPSKALAALLLAVILGPITLGFVAGRIYSKRKFSNAFGMDDYLILTAASFYSGTIPLYIFNTIIGYGHHYWHIDPLKIRILLVVFYIGEISYLSAMPVIKLSILFFYLRVFQLQGAWFRSVVWIMIVFVATAGLAFVITGIVQCLPIAGSFDKSVDAKCVDLNAVAYANAGVGIFQDIVILILPIPEILKLNMKPRKKILLLVMFSVGTIAVITSILRLPYLHDFATSLDQTWDNQTGSLWSLAEQSAAIICACMPAVRTLLAGYLPNIFKFDDPSRGENNDIPLADRGARKHKPLSLFHVTSDFSSQGTTIAAGSRADTDDLGWFRLKQDDAPLITLSEDRLGSPFRCNFHRECRASMLSTMESGRCTRCEYRPQAKSAEDTIEYIRR</sequence>
<evidence type="ECO:0000256" key="14">
    <source>
        <dbReference type="SAM" id="Phobius"/>
    </source>
</evidence>
<comment type="subcellular location">
    <subcellularLocation>
        <location evidence="2">Membrane</location>
        <topology evidence="2">Lipid-anchor</topology>
        <topology evidence="2">GPI-anchor</topology>
    </subcellularLocation>
    <subcellularLocation>
        <location evidence="1">Membrane</location>
        <topology evidence="1">Multi-pass membrane protein</topology>
    </subcellularLocation>
    <subcellularLocation>
        <location evidence="3">Secreted</location>
    </subcellularLocation>
</comment>
<evidence type="ECO:0000256" key="7">
    <source>
        <dbReference type="ARBA" id="ARBA00022692"/>
    </source>
</evidence>
<feature type="signal peptide" evidence="15">
    <location>
        <begin position="1"/>
        <end position="18"/>
    </location>
</feature>
<keyword evidence="12" id="KW-0449">Lipoprotein</keyword>
<evidence type="ECO:0000256" key="6">
    <source>
        <dbReference type="ARBA" id="ARBA00022622"/>
    </source>
</evidence>
<feature type="domain" description="CFEM" evidence="16">
    <location>
        <begin position="28"/>
        <end position="89"/>
    </location>
</feature>
<evidence type="ECO:0000256" key="1">
    <source>
        <dbReference type="ARBA" id="ARBA00004141"/>
    </source>
</evidence>
<keyword evidence="9 14" id="KW-1133">Transmembrane helix</keyword>
<evidence type="ECO:0000256" key="3">
    <source>
        <dbReference type="ARBA" id="ARBA00004613"/>
    </source>
</evidence>
<evidence type="ECO:0000313" key="18">
    <source>
        <dbReference type="EMBL" id="KAL2071916.1"/>
    </source>
</evidence>
<dbReference type="Proteomes" id="UP001595075">
    <property type="component" value="Unassembled WGS sequence"/>
</dbReference>
<keyword evidence="7 14" id="KW-0812">Transmembrane</keyword>
<dbReference type="InterPro" id="IPR008427">
    <property type="entry name" value="Extracellular_membr_CFEM_dom"/>
</dbReference>
<keyword evidence="19" id="KW-1185">Reference proteome</keyword>
<feature type="domain" description="Rhodopsin" evidence="17">
    <location>
        <begin position="118"/>
        <end position="355"/>
    </location>
</feature>
<comment type="caution">
    <text evidence="18">The sequence shown here is derived from an EMBL/GenBank/DDBJ whole genome shotgun (WGS) entry which is preliminary data.</text>
</comment>
<gene>
    <name evidence="18" type="ORF">VTL71DRAFT_13151</name>
</gene>
<feature type="transmembrane region" description="Helical" evidence="14">
    <location>
        <begin position="212"/>
        <end position="234"/>
    </location>
</feature>
<evidence type="ECO:0000256" key="4">
    <source>
        <dbReference type="ARBA" id="ARBA00010031"/>
    </source>
</evidence>
<keyword evidence="11" id="KW-1015">Disulfide bond</keyword>
<dbReference type="InterPro" id="IPR052337">
    <property type="entry name" value="SAT4-like"/>
</dbReference>
<evidence type="ECO:0000259" key="16">
    <source>
        <dbReference type="Pfam" id="PF05730"/>
    </source>
</evidence>
<evidence type="ECO:0000256" key="11">
    <source>
        <dbReference type="ARBA" id="ARBA00023157"/>
    </source>
</evidence>
<evidence type="ECO:0008006" key="20">
    <source>
        <dbReference type="Google" id="ProtNLM"/>
    </source>
</evidence>